<keyword evidence="2" id="KW-0472">Membrane</keyword>
<feature type="compositionally biased region" description="Basic and acidic residues" evidence="1">
    <location>
        <begin position="135"/>
        <end position="152"/>
    </location>
</feature>
<evidence type="ECO:0000313" key="4">
    <source>
        <dbReference type="Proteomes" id="UP000064893"/>
    </source>
</evidence>
<dbReference type="STRING" id="1307839.L21SP5_01707"/>
<proteinExistence type="predicted"/>
<dbReference type="EMBL" id="CP013118">
    <property type="protein sequence ID" value="ALO15349.1"/>
    <property type="molecule type" value="Genomic_DNA"/>
</dbReference>
<gene>
    <name evidence="3" type="ORF">L21SP5_01707</name>
</gene>
<accession>A0A0S2HZN0</accession>
<keyword evidence="2" id="KW-0812">Transmembrane</keyword>
<keyword evidence="2" id="KW-1133">Transmembrane helix</keyword>
<feature type="transmembrane region" description="Helical" evidence="2">
    <location>
        <begin position="40"/>
        <end position="64"/>
    </location>
</feature>
<dbReference type="RefSeq" id="WP_057952815.1">
    <property type="nucleotide sequence ID" value="NZ_CP013118.1"/>
</dbReference>
<evidence type="ECO:0000256" key="2">
    <source>
        <dbReference type="SAM" id="Phobius"/>
    </source>
</evidence>
<dbReference type="KEGG" id="blq:L21SP5_01707"/>
<name>A0A0S2HZN0_9BACT</name>
<reference evidence="3 4" key="1">
    <citation type="submission" date="2015-11" db="EMBL/GenBank/DDBJ databases">
        <title>Description and complete genome sequence of a novel strain predominating in hypersaline microbial mats and representing a new family of the Bacteriodetes phylum.</title>
        <authorList>
            <person name="Spring S."/>
            <person name="Bunk B."/>
            <person name="Sproer C."/>
            <person name="Klenk H.-P."/>
        </authorList>
    </citation>
    <scope>NUCLEOTIDE SEQUENCE [LARGE SCALE GENOMIC DNA]</scope>
    <source>
        <strain evidence="3 4">L21-Spi-D4</strain>
    </source>
</reference>
<feature type="transmembrane region" description="Helical" evidence="2">
    <location>
        <begin position="12"/>
        <end position="34"/>
    </location>
</feature>
<feature type="region of interest" description="Disordered" evidence="1">
    <location>
        <begin position="130"/>
        <end position="152"/>
    </location>
</feature>
<evidence type="ECO:0000313" key="3">
    <source>
        <dbReference type="EMBL" id="ALO15349.1"/>
    </source>
</evidence>
<keyword evidence="4" id="KW-1185">Reference proteome</keyword>
<sequence>MKNNQHKIIIDVLLVIWTFLWVYYMAFNWAIFSIELKVNLGFAVISGYPFVFFFILGLLTLIIIKYSYHFAAIKLSSKEKEEHNQKSLLEKDIEILKLKEVLFKMQTKDMSESSTALSALQEKLDNISKQISSDEQTKEPPEKSQGENKEQK</sequence>
<evidence type="ECO:0000256" key="1">
    <source>
        <dbReference type="SAM" id="MobiDB-lite"/>
    </source>
</evidence>
<organism evidence="3 4">
    <name type="scientific">Salinivirga cyanobacteriivorans</name>
    <dbReference type="NCBI Taxonomy" id="1307839"/>
    <lineage>
        <taxon>Bacteria</taxon>
        <taxon>Pseudomonadati</taxon>
        <taxon>Bacteroidota</taxon>
        <taxon>Bacteroidia</taxon>
        <taxon>Bacteroidales</taxon>
        <taxon>Salinivirgaceae</taxon>
        <taxon>Salinivirga</taxon>
    </lineage>
</organism>
<protein>
    <submittedName>
        <fullName evidence="3">Uncharacterized protein</fullName>
    </submittedName>
</protein>
<dbReference type="Proteomes" id="UP000064893">
    <property type="component" value="Chromosome"/>
</dbReference>
<dbReference type="AlphaFoldDB" id="A0A0S2HZN0"/>